<keyword evidence="3" id="KW-0804">Transcription</keyword>
<name>A0ABV5B022_9BACL</name>
<dbReference type="InterPro" id="IPR020449">
    <property type="entry name" value="Tscrpt_reg_AraC-type_HTH"/>
</dbReference>
<comment type="caution">
    <text evidence="5">The sequence shown here is derived from an EMBL/GenBank/DDBJ whole genome shotgun (WGS) entry which is preliminary data.</text>
</comment>
<dbReference type="Proteomes" id="UP001580346">
    <property type="component" value="Unassembled WGS sequence"/>
</dbReference>
<dbReference type="PANTHER" id="PTHR43280">
    <property type="entry name" value="ARAC-FAMILY TRANSCRIPTIONAL REGULATOR"/>
    <property type="match status" value="1"/>
</dbReference>
<evidence type="ECO:0000256" key="2">
    <source>
        <dbReference type="ARBA" id="ARBA00023125"/>
    </source>
</evidence>
<feature type="domain" description="HTH araC/xylS-type" evidence="4">
    <location>
        <begin position="193"/>
        <end position="291"/>
    </location>
</feature>
<evidence type="ECO:0000256" key="1">
    <source>
        <dbReference type="ARBA" id="ARBA00023015"/>
    </source>
</evidence>
<dbReference type="InterPro" id="IPR009057">
    <property type="entry name" value="Homeodomain-like_sf"/>
</dbReference>
<dbReference type="RefSeq" id="WP_375358087.1">
    <property type="nucleotide sequence ID" value="NZ_JBHHMI010000041.1"/>
</dbReference>
<evidence type="ECO:0000313" key="5">
    <source>
        <dbReference type="EMBL" id="MFB5269819.1"/>
    </source>
</evidence>
<dbReference type="SUPFAM" id="SSF51215">
    <property type="entry name" value="Regulatory protein AraC"/>
    <property type="match status" value="1"/>
</dbReference>
<evidence type="ECO:0000313" key="6">
    <source>
        <dbReference type="Proteomes" id="UP001580346"/>
    </source>
</evidence>
<keyword evidence="6" id="KW-1185">Reference proteome</keyword>
<dbReference type="PROSITE" id="PS01124">
    <property type="entry name" value="HTH_ARAC_FAMILY_2"/>
    <property type="match status" value="1"/>
</dbReference>
<keyword evidence="2" id="KW-0238">DNA-binding</keyword>
<reference evidence="5 6" key="1">
    <citation type="submission" date="2024-09" db="EMBL/GenBank/DDBJ databases">
        <title>Paenibacillus zeirhizospherea sp. nov., isolated from surface of the maize (Zea mays) roots in a horticulture field, Hungary.</title>
        <authorList>
            <person name="Marton D."/>
            <person name="Farkas M."/>
            <person name="Bedics A."/>
            <person name="Toth E."/>
            <person name="Tancsics A."/>
            <person name="Boka K."/>
            <person name="Maroti G."/>
            <person name="Kriszt B."/>
            <person name="Cserhati M."/>
        </authorList>
    </citation>
    <scope>NUCLEOTIDE SEQUENCE [LARGE SCALE GENOMIC DNA]</scope>
    <source>
        <strain evidence="5 6">KCTC 33519</strain>
    </source>
</reference>
<gene>
    <name evidence="5" type="ORF">ACE41H_23990</name>
</gene>
<dbReference type="SUPFAM" id="SSF46689">
    <property type="entry name" value="Homeodomain-like"/>
    <property type="match status" value="2"/>
</dbReference>
<dbReference type="Gene3D" id="1.10.10.60">
    <property type="entry name" value="Homeodomain-like"/>
    <property type="match status" value="2"/>
</dbReference>
<dbReference type="Gene3D" id="2.60.120.10">
    <property type="entry name" value="Jelly Rolls"/>
    <property type="match status" value="1"/>
</dbReference>
<dbReference type="Pfam" id="PF12833">
    <property type="entry name" value="HTH_18"/>
    <property type="match status" value="1"/>
</dbReference>
<accession>A0ABV5B022</accession>
<protein>
    <submittedName>
        <fullName evidence="5">Helix-turn-helix domain-containing protein</fullName>
    </submittedName>
</protein>
<proteinExistence type="predicted"/>
<sequence>MTLARTGEIIPREKVNLDKKYPIYIADTIGVSSPYQKLHWHDVLEINYIKSGSGYYIINGKRFEFRQGDILLINSNDLHCAYEVKDLVIMVIEFDMSWFVSSLRYDPEILSPYKDMGSHFTNLLDRTSPHIGELRTLLLEMQQEHEQARPSYISLVYSHLLRFLSCVNRYFRLEDARQCSSANVSSLQLEKMRQVIHAMEEKLSHPWTLEELAAIVYLSPSRFSDIFRRAVGTSPLEYLIQLRLEHALMLLEQTQMKIMDVAMECGFRSLSNFNHLFKKHIGQSPKHARMRQHHTPTLQK</sequence>
<dbReference type="InterPro" id="IPR018060">
    <property type="entry name" value="HTH_AraC"/>
</dbReference>
<dbReference type="SMART" id="SM00342">
    <property type="entry name" value="HTH_ARAC"/>
    <property type="match status" value="1"/>
</dbReference>
<evidence type="ECO:0000256" key="3">
    <source>
        <dbReference type="ARBA" id="ARBA00023163"/>
    </source>
</evidence>
<dbReference type="Pfam" id="PF02311">
    <property type="entry name" value="AraC_binding"/>
    <property type="match status" value="1"/>
</dbReference>
<dbReference type="InterPro" id="IPR018062">
    <property type="entry name" value="HTH_AraC-typ_CS"/>
</dbReference>
<dbReference type="InterPro" id="IPR014710">
    <property type="entry name" value="RmlC-like_jellyroll"/>
</dbReference>
<organism evidence="5 6">
    <name type="scientific">Paenibacillus enshidis</name>
    <dbReference type="NCBI Taxonomy" id="1458439"/>
    <lineage>
        <taxon>Bacteria</taxon>
        <taxon>Bacillati</taxon>
        <taxon>Bacillota</taxon>
        <taxon>Bacilli</taxon>
        <taxon>Bacillales</taxon>
        <taxon>Paenibacillaceae</taxon>
        <taxon>Paenibacillus</taxon>
    </lineage>
</organism>
<dbReference type="PROSITE" id="PS00041">
    <property type="entry name" value="HTH_ARAC_FAMILY_1"/>
    <property type="match status" value="1"/>
</dbReference>
<keyword evidence="1" id="KW-0805">Transcription regulation</keyword>
<dbReference type="EMBL" id="JBHHMI010000041">
    <property type="protein sequence ID" value="MFB5269819.1"/>
    <property type="molecule type" value="Genomic_DNA"/>
</dbReference>
<dbReference type="PANTHER" id="PTHR43280:SF34">
    <property type="entry name" value="ARAC-FAMILY TRANSCRIPTIONAL REGULATOR"/>
    <property type="match status" value="1"/>
</dbReference>
<evidence type="ECO:0000259" key="4">
    <source>
        <dbReference type="PROSITE" id="PS01124"/>
    </source>
</evidence>
<dbReference type="PRINTS" id="PR00032">
    <property type="entry name" value="HTHARAC"/>
</dbReference>
<dbReference type="InterPro" id="IPR003313">
    <property type="entry name" value="AraC-bd"/>
</dbReference>
<dbReference type="InterPro" id="IPR037923">
    <property type="entry name" value="HTH-like"/>
</dbReference>